<dbReference type="PANTHER" id="PTHR30381">
    <property type="entry name" value="FLAGELLAR P-RING PERIPLASMIC PROTEIN FLGI"/>
    <property type="match status" value="1"/>
</dbReference>
<dbReference type="EMBL" id="JXMU01000017">
    <property type="protein sequence ID" value="KPB00704.1"/>
    <property type="molecule type" value="Genomic_DNA"/>
</dbReference>
<dbReference type="PANTHER" id="PTHR30381:SF0">
    <property type="entry name" value="FLAGELLAR P-RING PROTEIN"/>
    <property type="match status" value="1"/>
</dbReference>
<keyword evidence="9" id="KW-0966">Cell projection</keyword>
<evidence type="ECO:0000256" key="4">
    <source>
        <dbReference type="ARBA" id="ARBA00022729"/>
    </source>
</evidence>
<dbReference type="PRINTS" id="PR01010">
    <property type="entry name" value="FLGPRINGFLGI"/>
</dbReference>
<comment type="function">
    <text evidence="1 8">Assembles around the rod to form the L-ring and probably protects the motor/basal body from shearing forces during rotation.</text>
</comment>
<dbReference type="GO" id="GO:0009428">
    <property type="term" value="C:bacterial-type flagellum basal body, distal rod, P ring"/>
    <property type="evidence" value="ECO:0007669"/>
    <property type="project" value="InterPro"/>
</dbReference>
<keyword evidence="6 8" id="KW-0975">Bacterial flagellum</keyword>
<evidence type="ECO:0000313" key="10">
    <source>
        <dbReference type="Proteomes" id="UP000038011"/>
    </source>
</evidence>
<name>A0A0N0VLP9_9HYPH</name>
<dbReference type="InterPro" id="IPR001782">
    <property type="entry name" value="Flag_FlgI"/>
</dbReference>
<reference evidence="9 10" key="1">
    <citation type="submission" date="2015-01" db="EMBL/GenBank/DDBJ databases">
        <title>Ahrensia donghaiensis sp. nov., a novel dimethylsulphoniopropionate-cleavage bacterium isolated from seawater and emended descriptions of the genus Ahrensia and Ahrensia kielensis.</title>
        <authorList>
            <person name="Liu J."/>
        </authorList>
    </citation>
    <scope>NUCLEOTIDE SEQUENCE [LARGE SCALE GENOMIC DNA]</scope>
    <source>
        <strain evidence="9 10">LZD062</strain>
    </source>
</reference>
<keyword evidence="9" id="KW-0969">Cilium</keyword>
<evidence type="ECO:0000256" key="8">
    <source>
        <dbReference type="HAMAP-Rule" id="MF_00416"/>
    </source>
</evidence>
<feature type="signal peptide" evidence="8">
    <location>
        <begin position="1"/>
        <end position="22"/>
    </location>
</feature>
<sequence length="368" mass="38577" precursor="true">MKMFKWVAATFIVVALASQVFAQSRIKDIVTLQSARDNQLIGYGLVVGLPGTGDSLRNAPFTETSMRSMLDSLGIATESGRARLNNVAAVIVTANFPAFMRHGSRIDVDVSSLGDASSLEGGQLVMTPLRGGDGEIYAVAQGPVSTSGFFARGQAESVSQGTPTSGRIVNGAIVEKEVQSNGHEVHQITLQLRNPDYTTAVAITDAINQFSRNNYGGITAREVDARTVLVTKPKNITSARFVASIEALPIAIDSPARVVLDSSTGTVVIGQDVRVTPVAVSHGALTVRVTETPTISQPNPFTLGETAVEPLTNIEVTQEGTGMGIVNGASLNSLVEGLNQLGVGPRETIAILQTIKNAGALQADLVVQ</sequence>
<dbReference type="HAMAP" id="MF_00416">
    <property type="entry name" value="FlgI"/>
    <property type="match status" value="1"/>
</dbReference>
<comment type="subunit">
    <text evidence="8">The basal body constitutes a major portion of the flagellar organelle and consists of four rings (L,P,S, and M) mounted on a central rod.</text>
</comment>
<evidence type="ECO:0000256" key="6">
    <source>
        <dbReference type="ARBA" id="ARBA00023143"/>
    </source>
</evidence>
<evidence type="ECO:0000256" key="2">
    <source>
        <dbReference type="ARBA" id="ARBA00004117"/>
    </source>
</evidence>
<proteinExistence type="inferred from homology"/>
<evidence type="ECO:0000256" key="5">
    <source>
        <dbReference type="ARBA" id="ARBA00022764"/>
    </source>
</evidence>
<keyword evidence="4 8" id="KW-0732">Signal</keyword>
<comment type="caution">
    <text evidence="9">The sequence shown here is derived from an EMBL/GenBank/DDBJ whole genome shotgun (WGS) entry which is preliminary data.</text>
</comment>
<dbReference type="GO" id="GO:0005198">
    <property type="term" value="F:structural molecule activity"/>
    <property type="evidence" value="ECO:0007669"/>
    <property type="project" value="InterPro"/>
</dbReference>
<dbReference type="NCBIfam" id="NF003676">
    <property type="entry name" value="PRK05303.1"/>
    <property type="match status" value="1"/>
</dbReference>
<dbReference type="AlphaFoldDB" id="A0A0N0VLP9"/>
<accession>A0A0N0VLP9</accession>
<protein>
    <recommendedName>
        <fullName evidence="3 8">Flagellar P-ring protein</fullName>
    </recommendedName>
    <alternativeName>
        <fullName evidence="7 8">Basal body P-ring protein</fullName>
    </alternativeName>
</protein>
<keyword evidence="9" id="KW-0282">Flagellum</keyword>
<evidence type="ECO:0000313" key="9">
    <source>
        <dbReference type="EMBL" id="KPB00704.1"/>
    </source>
</evidence>
<evidence type="ECO:0000256" key="3">
    <source>
        <dbReference type="ARBA" id="ARBA00019515"/>
    </source>
</evidence>
<dbReference type="RefSeq" id="WP_053999580.1">
    <property type="nucleotide sequence ID" value="NZ_JXMU01000017.1"/>
</dbReference>
<comment type="similarity">
    <text evidence="8">Belongs to the FlgI family.</text>
</comment>
<evidence type="ECO:0000256" key="7">
    <source>
        <dbReference type="ARBA" id="ARBA00032344"/>
    </source>
</evidence>
<dbReference type="PATRIC" id="fig|1514904.3.peg.1205"/>
<keyword evidence="5" id="KW-0574">Periplasm</keyword>
<dbReference type="Pfam" id="PF02119">
    <property type="entry name" value="FlgI"/>
    <property type="match status" value="1"/>
</dbReference>
<comment type="subcellular location">
    <subcellularLocation>
        <location evidence="2 8">Bacterial flagellum basal body</location>
    </subcellularLocation>
</comment>
<dbReference type="Proteomes" id="UP000038011">
    <property type="component" value="Unassembled WGS sequence"/>
</dbReference>
<dbReference type="STRING" id="1514904.SU32_11810"/>
<gene>
    <name evidence="8" type="primary">flgI</name>
    <name evidence="9" type="ORF">SU32_11810</name>
</gene>
<keyword evidence="10" id="KW-1185">Reference proteome</keyword>
<organism evidence="9 10">
    <name type="scientific">Ahrensia marina</name>
    <dbReference type="NCBI Taxonomy" id="1514904"/>
    <lineage>
        <taxon>Bacteria</taxon>
        <taxon>Pseudomonadati</taxon>
        <taxon>Pseudomonadota</taxon>
        <taxon>Alphaproteobacteria</taxon>
        <taxon>Hyphomicrobiales</taxon>
        <taxon>Ahrensiaceae</taxon>
        <taxon>Ahrensia</taxon>
    </lineage>
</organism>
<feature type="chain" id="PRO_5008992334" description="Flagellar P-ring protein" evidence="8">
    <location>
        <begin position="23"/>
        <end position="368"/>
    </location>
</feature>
<dbReference type="GO" id="GO:0030288">
    <property type="term" value="C:outer membrane-bounded periplasmic space"/>
    <property type="evidence" value="ECO:0007669"/>
    <property type="project" value="InterPro"/>
</dbReference>
<dbReference type="GO" id="GO:0071973">
    <property type="term" value="P:bacterial-type flagellum-dependent cell motility"/>
    <property type="evidence" value="ECO:0007669"/>
    <property type="project" value="InterPro"/>
</dbReference>
<dbReference type="OrthoDB" id="9786431at2"/>
<evidence type="ECO:0000256" key="1">
    <source>
        <dbReference type="ARBA" id="ARBA00002591"/>
    </source>
</evidence>